<gene>
    <name evidence="7" type="ORF">CAC42_7812</name>
</gene>
<dbReference type="Proteomes" id="UP000243797">
    <property type="component" value="Unassembled WGS sequence"/>
</dbReference>
<dbReference type="InParanoid" id="A0A2K1QXS2"/>
<sequence length="647" mass="71664">MSVNVQPPPQPDGVANKVTPQDVAARLQAKYAEERNKRLKDEGLSQYVDLIKSDKFKHYGEDPWIDRSVPGKLPPRDNCKVLILGAGFAALLFAVRLIKVGIDPKDIFFVDSAGGFGGTWYWNRYPGLMCDIESYIYLPLLEETGYMPKHKYSYGPELRDYANLVAAKFNLTDQLIPSATIKESTWDDATATYRTLIHLDRFDQPFTMTSNFLLLASGILNTPKIPAIPNLDTFKGHIFHTARFDYQYCGGSPTDQSLPNLRNKRVAIIGTGATAIQLVPAMAPYVASLTVVQRTPSAVNERNQRPTDPEQWRTSIANKPGWQYERMQNFSRVLSNDPDRPAEDLIDDGWTHFPSYSALVGGPACVGLTPDNIGDYVAHLHTLDVPHQDAVRQRVDAVVRDKATAEKLKPWYPGWCKRPCFHDDYLEAFNRDNVTLVDTAGKGVERFTENGFVVAGEEHKVDLVIMSTGFNSPTVGNPGSKAGIKVTGRDGLTMDRKWDEGVATLHGVVTRGLPNCFFPGPTQAAAGANHTCTLNLLASHVAYMVGEAMNKANKHGADRVVIEPTEKGEMDWTYQIMPQAISFAVLIGCTPGYMNAEGEIEKEKSVEEQTKGARAGMWSKGIYDYEKVIRAWESKGDLDGLAVQVKA</sequence>
<keyword evidence="5" id="KW-0521">NADP</keyword>
<name>A0A2K1QXS2_9PEZI</name>
<evidence type="ECO:0000256" key="6">
    <source>
        <dbReference type="ARBA" id="ARBA00023002"/>
    </source>
</evidence>
<keyword evidence="3" id="KW-0285">Flavoprotein</keyword>
<dbReference type="EMBL" id="NKHZ01000029">
    <property type="protein sequence ID" value="PNS19845.1"/>
    <property type="molecule type" value="Genomic_DNA"/>
</dbReference>
<dbReference type="AlphaFoldDB" id="A0A2K1QXS2"/>
<comment type="caution">
    <text evidence="7">The sequence shown here is derived from an EMBL/GenBank/DDBJ whole genome shotgun (WGS) entry which is preliminary data.</text>
</comment>
<evidence type="ECO:0000256" key="4">
    <source>
        <dbReference type="ARBA" id="ARBA00022827"/>
    </source>
</evidence>
<protein>
    <submittedName>
        <fullName evidence="7">Uncharacterized protein</fullName>
    </submittedName>
</protein>
<evidence type="ECO:0000256" key="5">
    <source>
        <dbReference type="ARBA" id="ARBA00022857"/>
    </source>
</evidence>
<evidence type="ECO:0000256" key="1">
    <source>
        <dbReference type="ARBA" id="ARBA00001974"/>
    </source>
</evidence>
<dbReference type="PANTHER" id="PTHR43098:SF2">
    <property type="entry name" value="FAD-BINDING MONOOXYGENASE AUSB-RELATED"/>
    <property type="match status" value="1"/>
</dbReference>
<dbReference type="SUPFAM" id="SSF51905">
    <property type="entry name" value="FAD/NAD(P)-binding domain"/>
    <property type="match status" value="2"/>
</dbReference>
<proteinExistence type="inferred from homology"/>
<dbReference type="GO" id="GO:0016491">
    <property type="term" value="F:oxidoreductase activity"/>
    <property type="evidence" value="ECO:0007669"/>
    <property type="project" value="UniProtKB-KW"/>
</dbReference>
<dbReference type="Gene3D" id="3.50.50.60">
    <property type="entry name" value="FAD/NAD(P)-binding domain"/>
    <property type="match status" value="2"/>
</dbReference>
<dbReference type="STRING" id="2082308.A0A2K1QXS2"/>
<keyword evidence="6" id="KW-0560">Oxidoreductase</keyword>
<evidence type="ECO:0000256" key="3">
    <source>
        <dbReference type="ARBA" id="ARBA00022630"/>
    </source>
</evidence>
<accession>A0A2K1QXS2</accession>
<reference evidence="7 8" key="1">
    <citation type="submission" date="2017-06" db="EMBL/GenBank/DDBJ databases">
        <title>Draft genome sequence of a variant of Elsinoe murrayae.</title>
        <authorList>
            <person name="Cheng Q."/>
        </authorList>
    </citation>
    <scope>NUCLEOTIDE SEQUENCE [LARGE SCALE GENOMIC DNA]</scope>
    <source>
        <strain evidence="7 8">CQ-2017a</strain>
    </source>
</reference>
<keyword evidence="8" id="KW-1185">Reference proteome</keyword>
<evidence type="ECO:0000256" key="2">
    <source>
        <dbReference type="ARBA" id="ARBA00010139"/>
    </source>
</evidence>
<organism evidence="7 8">
    <name type="scientific">Sphaceloma murrayae</name>
    <dbReference type="NCBI Taxonomy" id="2082308"/>
    <lineage>
        <taxon>Eukaryota</taxon>
        <taxon>Fungi</taxon>
        <taxon>Dikarya</taxon>
        <taxon>Ascomycota</taxon>
        <taxon>Pezizomycotina</taxon>
        <taxon>Dothideomycetes</taxon>
        <taxon>Dothideomycetidae</taxon>
        <taxon>Myriangiales</taxon>
        <taxon>Elsinoaceae</taxon>
        <taxon>Sphaceloma</taxon>
    </lineage>
</organism>
<evidence type="ECO:0000313" key="8">
    <source>
        <dbReference type="Proteomes" id="UP000243797"/>
    </source>
</evidence>
<evidence type="ECO:0000313" key="7">
    <source>
        <dbReference type="EMBL" id="PNS19845.1"/>
    </source>
</evidence>
<dbReference type="PANTHER" id="PTHR43098">
    <property type="entry name" value="L-ORNITHINE N(5)-MONOOXYGENASE-RELATED"/>
    <property type="match status" value="1"/>
</dbReference>
<keyword evidence="4" id="KW-0274">FAD</keyword>
<dbReference type="InterPro" id="IPR036188">
    <property type="entry name" value="FAD/NAD-bd_sf"/>
</dbReference>
<comment type="similarity">
    <text evidence="2">Belongs to the FAD-binding monooxygenase family.</text>
</comment>
<dbReference type="InterPro" id="IPR050775">
    <property type="entry name" value="FAD-binding_Monooxygenases"/>
</dbReference>
<comment type="cofactor">
    <cofactor evidence="1">
        <name>FAD</name>
        <dbReference type="ChEBI" id="CHEBI:57692"/>
    </cofactor>
</comment>
<dbReference type="OrthoDB" id="66881at2759"/>